<dbReference type="InterPro" id="IPR001228">
    <property type="entry name" value="IspD"/>
</dbReference>
<dbReference type="RefSeq" id="WP_120205457.1">
    <property type="nucleotide sequence ID" value="NZ_CP032514.1"/>
</dbReference>
<dbReference type="PROSITE" id="PS01295">
    <property type="entry name" value="ISPD"/>
    <property type="match status" value="1"/>
</dbReference>
<accession>A0ABM6Z5P4</accession>
<feature type="site" description="Transition state stabilizer" evidence="7">
    <location>
        <position position="29"/>
    </location>
</feature>
<feature type="site" description="Positions MEP for the nucleophilic attack" evidence="7">
    <location>
        <position position="258"/>
    </location>
</feature>
<comment type="pathway">
    <text evidence="2 7">Isoprenoid biosynthesis; isopentenyl diphosphate biosynthesis via DXP pathway; isopentenyl diphosphate from 1-deoxy-D-xylulose 5-phosphate: step 2/6.</text>
</comment>
<keyword evidence="4 7" id="KW-0808">Transferase</keyword>
<evidence type="ECO:0000256" key="3">
    <source>
        <dbReference type="ARBA" id="ARBA00009789"/>
    </source>
</evidence>
<feature type="site" description="Transition state stabilizer" evidence="7">
    <location>
        <position position="22"/>
    </location>
</feature>
<dbReference type="EC" id="2.7.7.60" evidence="7"/>
<dbReference type="GO" id="GO:0016779">
    <property type="term" value="F:nucleotidyltransferase activity"/>
    <property type="evidence" value="ECO:0007669"/>
    <property type="project" value="UniProtKB-KW"/>
</dbReference>
<evidence type="ECO:0000256" key="2">
    <source>
        <dbReference type="ARBA" id="ARBA00004787"/>
    </source>
</evidence>
<dbReference type="InterPro" id="IPR018294">
    <property type="entry name" value="ISPD_synthase_CS"/>
</dbReference>
<dbReference type="HAMAP" id="MF_00108">
    <property type="entry name" value="IspD"/>
    <property type="match status" value="1"/>
</dbReference>
<dbReference type="Pfam" id="PF01128">
    <property type="entry name" value="IspD"/>
    <property type="match status" value="2"/>
</dbReference>
<comment type="function">
    <text evidence="7">Catalyzes the formation of 4-diphosphocytidyl-2-C-methyl-D-erythritol from CTP and 2-C-methyl-D-erythritol 4-phosphate (MEP).</text>
</comment>
<evidence type="ECO:0000256" key="6">
    <source>
        <dbReference type="ARBA" id="ARBA00023229"/>
    </source>
</evidence>
<dbReference type="InterPro" id="IPR029044">
    <property type="entry name" value="Nucleotide-diphossugar_trans"/>
</dbReference>
<keyword evidence="9" id="KW-1185">Reference proteome</keyword>
<dbReference type="SUPFAM" id="SSF53448">
    <property type="entry name" value="Nucleotide-diphospho-sugar transferases"/>
    <property type="match status" value="1"/>
</dbReference>
<evidence type="ECO:0000313" key="8">
    <source>
        <dbReference type="EMBL" id="AYD90532.1"/>
    </source>
</evidence>
<comment type="catalytic activity">
    <reaction evidence="1 7">
        <text>2-C-methyl-D-erythritol 4-phosphate + CTP + H(+) = 4-CDP-2-C-methyl-D-erythritol + diphosphate</text>
        <dbReference type="Rhea" id="RHEA:13429"/>
        <dbReference type="ChEBI" id="CHEBI:15378"/>
        <dbReference type="ChEBI" id="CHEBI:33019"/>
        <dbReference type="ChEBI" id="CHEBI:37563"/>
        <dbReference type="ChEBI" id="CHEBI:57823"/>
        <dbReference type="ChEBI" id="CHEBI:58262"/>
        <dbReference type="EC" id="2.7.7.60"/>
    </reaction>
</comment>
<evidence type="ECO:0000256" key="1">
    <source>
        <dbReference type="ARBA" id="ARBA00001282"/>
    </source>
</evidence>
<dbReference type="EMBL" id="CP032514">
    <property type="protein sequence ID" value="AYD90532.1"/>
    <property type="molecule type" value="Genomic_DNA"/>
</dbReference>
<sequence>MSLAPPAQGVVAVLTAAGSGRRLGAGGPKALVRVGGLSLLRRAAQGLVDSGVVDHVVVTAPAAELDRFRVEVDAVAAEAVEVVAGSPVSRQASVRLGLEAALDRMPGAEVVLVHDAARALTPPEVTRRVVAAVRAGHGAVVPALAVADTVKEVAPGLVAAQPGPAYLSAVPDRPGCLESGGEEPPGPWAEAVVGTPERARLRAVQTPQGFSAGVLVSAHRAGAAREVDEALAASDDAGLVEAQGGRVVVVAGHEQAFKITTPLDLALAEAVLRDEDSRTRPPSSGEQ</sequence>
<evidence type="ECO:0000256" key="7">
    <source>
        <dbReference type="HAMAP-Rule" id="MF_00108"/>
    </source>
</evidence>
<dbReference type="CDD" id="cd02516">
    <property type="entry name" value="CDP-ME_synthetase"/>
    <property type="match status" value="1"/>
</dbReference>
<dbReference type="Proteomes" id="UP000273001">
    <property type="component" value="Chromosome"/>
</dbReference>
<dbReference type="Gene3D" id="3.90.550.10">
    <property type="entry name" value="Spore Coat Polysaccharide Biosynthesis Protein SpsA, Chain A"/>
    <property type="match status" value="1"/>
</dbReference>
<proteinExistence type="inferred from homology"/>
<keyword evidence="5 7" id="KW-0548">Nucleotidyltransferase</keyword>
<protein>
    <recommendedName>
        <fullName evidence="7">2-C-methyl-D-erythritol 4-phosphate cytidylyltransferase</fullName>
        <ecNumber evidence="7">2.7.7.60</ecNumber>
    </recommendedName>
    <alternativeName>
        <fullName evidence="7">4-diphosphocytidyl-2C-methyl-D-erythritol synthase</fullName>
    </alternativeName>
    <alternativeName>
        <fullName evidence="7">MEP cytidylyltransferase</fullName>
        <shortName evidence="7">MCT</shortName>
    </alternativeName>
</protein>
<keyword evidence="6 7" id="KW-0414">Isoprene biosynthesis</keyword>
<evidence type="ECO:0000313" key="9">
    <source>
        <dbReference type="Proteomes" id="UP000273001"/>
    </source>
</evidence>
<dbReference type="PANTHER" id="PTHR32125">
    <property type="entry name" value="2-C-METHYL-D-ERYTHRITOL 4-PHOSPHATE CYTIDYLYLTRANSFERASE, CHLOROPLASTIC"/>
    <property type="match status" value="1"/>
</dbReference>
<reference evidence="8 9" key="1">
    <citation type="submission" date="2018-09" db="EMBL/GenBank/DDBJ databases">
        <authorList>
            <person name="Li J."/>
        </authorList>
    </citation>
    <scope>NUCLEOTIDE SEQUENCE [LARGE SCALE GENOMIC DNA]</scope>
    <source>
        <strain evidence="8 9">2129</strain>
    </source>
</reference>
<dbReference type="InterPro" id="IPR050088">
    <property type="entry name" value="IspD/TarI_cytidylyltransf_bact"/>
</dbReference>
<feature type="site" description="Positions MEP for the nucleophilic attack" evidence="7">
    <location>
        <position position="198"/>
    </location>
</feature>
<dbReference type="InterPro" id="IPR034683">
    <property type="entry name" value="IspD/TarI"/>
</dbReference>
<name>A0ABM6Z5P4_9ACTO</name>
<organism evidence="8 9">
    <name type="scientific">Actinomyces lilanjuaniae</name>
    <dbReference type="NCBI Taxonomy" id="2321394"/>
    <lineage>
        <taxon>Bacteria</taxon>
        <taxon>Bacillati</taxon>
        <taxon>Actinomycetota</taxon>
        <taxon>Actinomycetes</taxon>
        <taxon>Actinomycetales</taxon>
        <taxon>Actinomycetaceae</taxon>
        <taxon>Actinomyces</taxon>
    </lineage>
</organism>
<comment type="similarity">
    <text evidence="3 7">Belongs to the IspD/TarI cytidylyltransferase family. IspD subfamily.</text>
</comment>
<evidence type="ECO:0000256" key="4">
    <source>
        <dbReference type="ARBA" id="ARBA00022679"/>
    </source>
</evidence>
<gene>
    <name evidence="7" type="primary">ispD</name>
    <name evidence="8" type="ORF">D5R93_11935</name>
</gene>
<dbReference type="PANTHER" id="PTHR32125:SF4">
    <property type="entry name" value="2-C-METHYL-D-ERYTHRITOL 4-PHOSPHATE CYTIDYLYLTRANSFERASE, CHLOROPLASTIC"/>
    <property type="match status" value="1"/>
</dbReference>
<evidence type="ECO:0000256" key="5">
    <source>
        <dbReference type="ARBA" id="ARBA00022695"/>
    </source>
</evidence>